<dbReference type="PANTHER" id="PTHR10579:SF43">
    <property type="entry name" value="ZINC FINGER (C3HC4-TYPE RING FINGER) FAMILY PROTEIN"/>
    <property type="match status" value="1"/>
</dbReference>
<dbReference type="BioCyc" id="MBOU1201294:BN140_RS08335-MONOMER"/>
<dbReference type="PATRIC" id="fig|1201294.9.peg.1833"/>
<dbReference type="Gene3D" id="3.40.50.410">
    <property type="entry name" value="von Willebrand factor, type A domain"/>
    <property type="match status" value="1"/>
</dbReference>
<dbReference type="HOGENOM" id="CLU_306458_0_0_2"/>
<dbReference type="PANTHER" id="PTHR10579">
    <property type="entry name" value="CALCIUM-ACTIVATED CHLORIDE CHANNEL REGULATOR"/>
    <property type="match status" value="1"/>
</dbReference>
<proteinExistence type="inferred from homology"/>
<dbReference type="SMART" id="SM00634">
    <property type="entry name" value="BID_1"/>
    <property type="match status" value="2"/>
</dbReference>
<dbReference type="EMBL" id="HE964772">
    <property type="protein sequence ID" value="CCJ36593.1"/>
    <property type="molecule type" value="Genomic_DNA"/>
</dbReference>
<dbReference type="Pfam" id="PF13519">
    <property type="entry name" value="VWA_2"/>
    <property type="match status" value="1"/>
</dbReference>
<dbReference type="InterPro" id="IPR013783">
    <property type="entry name" value="Ig-like_fold"/>
</dbReference>
<dbReference type="PROSITE" id="PS50234">
    <property type="entry name" value="VWFA"/>
    <property type="match status" value="1"/>
</dbReference>
<dbReference type="InterPro" id="IPR036465">
    <property type="entry name" value="vWFA_dom_sf"/>
</dbReference>
<dbReference type="InterPro" id="IPR008964">
    <property type="entry name" value="Invasin/intimin_cell_adhesion"/>
</dbReference>
<name>I7J9F0_METBM</name>
<evidence type="ECO:0000313" key="4">
    <source>
        <dbReference type="Proteomes" id="UP000009007"/>
    </source>
</evidence>
<dbReference type="InterPro" id="IPR003344">
    <property type="entry name" value="Big_1_dom"/>
</dbReference>
<evidence type="ECO:0000256" key="1">
    <source>
        <dbReference type="ARBA" id="ARBA00010116"/>
    </source>
</evidence>
<dbReference type="Gene3D" id="2.60.40.10">
    <property type="entry name" value="Immunoglobulins"/>
    <property type="match status" value="4"/>
</dbReference>
<dbReference type="SUPFAM" id="SSF53300">
    <property type="entry name" value="vWA-like"/>
    <property type="match status" value="1"/>
</dbReference>
<protein>
    <submittedName>
        <fullName evidence="3">von Willebrand factor, type A</fullName>
    </submittedName>
</protein>
<evidence type="ECO:0000313" key="3">
    <source>
        <dbReference type="EMBL" id="CCJ36593.1"/>
    </source>
</evidence>
<dbReference type="STRING" id="1201294.BN140_1670"/>
<dbReference type="InterPro" id="IPR002035">
    <property type="entry name" value="VWF_A"/>
</dbReference>
<gene>
    <name evidence="3" type="ordered locus">BN140_1670</name>
</gene>
<keyword evidence="4" id="KW-1185">Reference proteome</keyword>
<accession>I7J9F0</accession>
<evidence type="ECO:0000259" key="2">
    <source>
        <dbReference type="PROSITE" id="PS50234"/>
    </source>
</evidence>
<organism evidence="3 4">
    <name type="scientific">Methanoculleus bourgensis (strain ATCC 43281 / DSM 3045 / OCM 15 / MS2)</name>
    <name type="common">Methanogenium bourgense</name>
    <dbReference type="NCBI Taxonomy" id="1201294"/>
    <lineage>
        <taxon>Archaea</taxon>
        <taxon>Methanobacteriati</taxon>
        <taxon>Methanobacteriota</taxon>
        <taxon>Stenosarchaea group</taxon>
        <taxon>Methanomicrobia</taxon>
        <taxon>Methanomicrobiales</taxon>
        <taxon>Methanomicrobiaceae</taxon>
        <taxon>Methanoculleus</taxon>
    </lineage>
</organism>
<dbReference type="Proteomes" id="UP000009007">
    <property type="component" value="Chromosome I"/>
</dbReference>
<dbReference type="AlphaFoldDB" id="I7J9F0"/>
<reference evidence="4" key="1">
    <citation type="journal article" date="2012" name="J. Bacteriol.">
        <title>Complete genome sequence of the hydrogenotrophic, methanogenic archaeon Methanoculleus bourgensis strain MS2T, isolated from a sewage sludge digester.</title>
        <authorList>
            <person name="Maus I."/>
            <person name="Wibberg D."/>
            <person name="Stantscheff R."/>
            <person name="Eikmeyer F.G."/>
            <person name="Seffner A."/>
            <person name="Boelter J."/>
            <person name="Szczepanowski R."/>
            <person name="Blom J."/>
            <person name="Jaenicke S."/>
            <person name="Konig H."/>
            <person name="Puhler A."/>
            <person name="Schluter A."/>
        </authorList>
    </citation>
    <scope>NUCLEOTIDE SEQUENCE [LARGE SCALE GENOMIC DNA]</scope>
    <source>
        <strain evidence="4">ATCC 43281 / DSM 3045 / OCM 15 / MS2</strain>
    </source>
</reference>
<dbReference type="Pfam" id="PF02369">
    <property type="entry name" value="Big_1"/>
    <property type="match status" value="1"/>
</dbReference>
<dbReference type="InterPro" id="IPR051266">
    <property type="entry name" value="CLCR"/>
</dbReference>
<sequence>MNFSKLIPLTILLCLIMPGVGATGADLINLTSGANWLVANGADSTQITVQVLDGNGTPLMDCAVALHVDPVFGRLTPATVTTGASGAAVTTFTTNKTSGVAMITARARAVETTFAQKIDHDLPPYQISRLIYAPEVPAGNTTTITLGLADRHGNPVDNRKVAETVRFSVGSVNDDAVFIDGGTPVRDLEQAVDATGNVSVPLRTGRTAGENIVRITVNPGGIERYISIRGMPTGHPAAITASVRPDANPVPYQPADGKSTFTLSFTLFDSWGNPAAGRDIRVGTSLGEDAVLMTNGRGGVAFTYGPKGTTGRVTITATAIDNQSVTTSKTVEFIHTDPVEMLLSASPQSMPSRDVNGNSVSELRAKVMDIKGNPAAGETVEFKIVANSSAPYNQTVDQKLEKVSATTDRDGYAVVKFYPGAFTADRKAPGWDAAAKGTATVRATWENKALGRNATQDITLTWMNYPYLSVETNVSSPRVEVNETVDVTIRLKGDGWALQPDPIDVMLVIDRSGSMEGQRLADAKSAAKTFVGKMDSSRDRIGLISYSTNASRNQPLTNSYSTVNNSIDSLKANGWTATRKALYVAIKEVATNPRPNAIPAVILMTDGEYNYYGDPLARGTGSNSYNWGSTQTSGYYYFSDLGGSIDDGKGLSTNQNMSVYANNNDTRLYTISFSNGIKPGSTTQTTLDTLAKATGGKHYHAVTGDNLTRIYTEIAGELKTEAGVNTAMNLDFGTIQVNDEERAGSEVFTYVHEDEISTAIESWINNEAGHRREIIPRHTRDDTLNWTASSPHLPFDIGTVQLGQTWEATFRLAVLADGNINIFGPGSVITFNGAAELGLPATFITAVPDLNNTGIEHGTLHLTNPRYTSVEVPDFLTAAWDLVYTGSGTVTETVEYSNDGGFSWVRFDTLTADNATTGGVTTLDVRNLPPGEYRVRVHADADDAPYTPPLAFPPIQIGDRQKPYIRLT</sequence>
<dbReference type="SUPFAM" id="SSF49373">
    <property type="entry name" value="Invasin/intimin cell-adhesion fragments"/>
    <property type="match status" value="3"/>
</dbReference>
<dbReference type="CDD" id="cd00198">
    <property type="entry name" value="vWFA"/>
    <property type="match status" value="1"/>
</dbReference>
<comment type="similarity">
    <text evidence="1">Belongs to the intimin/invasin family.</text>
</comment>
<dbReference type="KEGG" id="mbg:BN140_1670"/>
<feature type="domain" description="VWFA" evidence="2">
    <location>
        <begin position="504"/>
        <end position="718"/>
    </location>
</feature>
<dbReference type="SMART" id="SM00327">
    <property type="entry name" value="VWA"/>
    <property type="match status" value="1"/>
</dbReference>